<feature type="transmembrane region" description="Helical" evidence="1">
    <location>
        <begin position="244"/>
        <end position="269"/>
    </location>
</feature>
<comment type="caution">
    <text evidence="3">The sequence shown here is derived from an EMBL/GenBank/DDBJ whole genome shotgun (WGS) entry which is preliminary data.</text>
</comment>
<dbReference type="RefSeq" id="WP_184957971.1">
    <property type="nucleotide sequence ID" value="NZ_JACHIN010000001.1"/>
</dbReference>
<gene>
    <name evidence="3" type="ORF">HNR40_000450</name>
</gene>
<dbReference type="Pfam" id="PF12250">
    <property type="entry name" value="AftA_N"/>
    <property type="match status" value="1"/>
</dbReference>
<protein>
    <recommendedName>
        <fullName evidence="2">Arabinofuranosyltransferase AftA N-terminal domain-containing protein</fullName>
    </recommendedName>
</protein>
<name>A0A7W7ZX07_9ACTN</name>
<keyword evidence="1" id="KW-0812">Transmembrane</keyword>
<sequence length="653" mass="69868">MRLLTPRLSPVATAAEPAVRAGRAALVAFGVYTVLLPPALLVPALAGADPFTLRGTLFPLAVGFMLAVPLLAVALMWRRPAVYDVAAAAFAAWTALAMRVALHGTPFGFDGLSGDMARMASMATRFSVVAASSDGIVEGVAAEYPPLYPWLIGRTAALTGIPAWQLLAEAEIVWTSAAVVAAYALWRRTTTAPVALALAVFSLVAFSYPWKAYEVFALAVFIPWALGTLAARPGGRMHWLASGLLLGLIVQLYLGFFLYGIAGLLALVVSAFWQSADRWGLLWYFTRVVAIGLAVSAWYVAPYLVTVATTGGQNVADLYATPAVAASSFPFMQPSFLGAVEAAGLVGAVVLRNRTWWGLPMALLIAGTYAYQGAYAVGFVFTGHTGMAHHSMHLLHGLLLASGVLSLTWLVPKLPVKPWAQVALAVCVVWSGSYLWRAWSPVPVGSAAASHAEGVHAARAHAEPLPDGRMPVTGEAGREELRQLGVAQPSAFPVAEIRRAVREHYGPHVRPRTLAVDERLYSYLPWPGYLPVVRTAALSVVRWDDRYAELQRLAAITDPERFAAATRVSRFGGIDVFVLWARKGAWTWRPVLADGSTAQFSPVQFSPRHFAIVRDLPGGIVVAIRLPDRQVSARSEPGPCRGAACAALEAHAS</sequence>
<feature type="transmembrane region" description="Helical" evidence="1">
    <location>
        <begin position="24"/>
        <end position="45"/>
    </location>
</feature>
<keyword evidence="4" id="KW-1185">Reference proteome</keyword>
<feature type="transmembrane region" description="Helical" evidence="1">
    <location>
        <begin position="281"/>
        <end position="301"/>
    </location>
</feature>
<feature type="transmembrane region" description="Helical" evidence="1">
    <location>
        <begin position="361"/>
        <end position="382"/>
    </location>
</feature>
<feature type="transmembrane region" description="Helical" evidence="1">
    <location>
        <begin position="418"/>
        <end position="436"/>
    </location>
</feature>
<proteinExistence type="predicted"/>
<evidence type="ECO:0000313" key="3">
    <source>
        <dbReference type="EMBL" id="MBB5075004.1"/>
    </source>
</evidence>
<dbReference type="InterPro" id="IPR020963">
    <property type="entry name" value="ArabinofuranosylTrfase_AftA_N"/>
</dbReference>
<dbReference type="EMBL" id="JACHIN010000001">
    <property type="protein sequence ID" value="MBB5075004.1"/>
    <property type="molecule type" value="Genomic_DNA"/>
</dbReference>
<dbReference type="AlphaFoldDB" id="A0A7W7ZX07"/>
<feature type="domain" description="Arabinofuranosyltransferase AftA N-terminal" evidence="2">
    <location>
        <begin position="65"/>
        <end position="410"/>
    </location>
</feature>
<dbReference type="GO" id="GO:0044038">
    <property type="term" value="P:cell wall macromolecule biosynthetic process"/>
    <property type="evidence" value="ECO:0007669"/>
    <property type="project" value="InterPro"/>
</dbReference>
<feature type="transmembrane region" description="Helical" evidence="1">
    <location>
        <begin position="83"/>
        <end position="102"/>
    </location>
</feature>
<reference evidence="3 4" key="1">
    <citation type="submission" date="2020-08" db="EMBL/GenBank/DDBJ databases">
        <title>Genomic Encyclopedia of Type Strains, Phase IV (KMG-IV): sequencing the most valuable type-strain genomes for metagenomic binning, comparative biology and taxonomic classification.</title>
        <authorList>
            <person name="Goeker M."/>
        </authorList>
    </citation>
    <scope>NUCLEOTIDE SEQUENCE [LARGE SCALE GENOMIC DNA]</scope>
    <source>
        <strain evidence="3 4">DSM 45385</strain>
    </source>
</reference>
<feature type="transmembrane region" description="Helical" evidence="1">
    <location>
        <begin position="57"/>
        <end position="77"/>
    </location>
</feature>
<keyword evidence="1" id="KW-0472">Membrane</keyword>
<evidence type="ECO:0000256" key="1">
    <source>
        <dbReference type="SAM" id="Phobius"/>
    </source>
</evidence>
<dbReference type="Proteomes" id="UP000568380">
    <property type="component" value="Unassembled WGS sequence"/>
</dbReference>
<dbReference type="GO" id="GO:0016757">
    <property type="term" value="F:glycosyltransferase activity"/>
    <property type="evidence" value="ECO:0007669"/>
    <property type="project" value="InterPro"/>
</dbReference>
<organism evidence="3 4">
    <name type="scientific">Nonomuraea endophytica</name>
    <dbReference type="NCBI Taxonomy" id="714136"/>
    <lineage>
        <taxon>Bacteria</taxon>
        <taxon>Bacillati</taxon>
        <taxon>Actinomycetota</taxon>
        <taxon>Actinomycetes</taxon>
        <taxon>Streptosporangiales</taxon>
        <taxon>Streptosporangiaceae</taxon>
        <taxon>Nonomuraea</taxon>
    </lineage>
</organism>
<feature type="transmembrane region" description="Helical" evidence="1">
    <location>
        <begin position="394"/>
        <end position="412"/>
    </location>
</feature>
<evidence type="ECO:0000313" key="4">
    <source>
        <dbReference type="Proteomes" id="UP000568380"/>
    </source>
</evidence>
<evidence type="ECO:0000259" key="2">
    <source>
        <dbReference type="Pfam" id="PF12250"/>
    </source>
</evidence>
<keyword evidence="1" id="KW-1133">Transmembrane helix</keyword>
<dbReference type="GO" id="GO:0005886">
    <property type="term" value="C:plasma membrane"/>
    <property type="evidence" value="ECO:0007669"/>
    <property type="project" value="InterPro"/>
</dbReference>
<feature type="transmembrane region" description="Helical" evidence="1">
    <location>
        <begin position="192"/>
        <end position="208"/>
    </location>
</feature>
<accession>A0A7W7ZX07</accession>
<feature type="transmembrane region" description="Helical" evidence="1">
    <location>
        <begin position="215"/>
        <end position="232"/>
    </location>
</feature>